<keyword evidence="9" id="KW-0407">Ion channel</keyword>
<evidence type="ECO:0000256" key="9">
    <source>
        <dbReference type="ARBA" id="ARBA00023303"/>
    </source>
</evidence>
<dbReference type="InterPro" id="IPR050368">
    <property type="entry name" value="ClC-type_chloride_channel"/>
</dbReference>
<dbReference type="CDD" id="cd00400">
    <property type="entry name" value="Voltage_gated_ClC"/>
    <property type="match status" value="1"/>
</dbReference>
<feature type="transmembrane region" description="Helical" evidence="10">
    <location>
        <begin position="349"/>
        <end position="371"/>
    </location>
</feature>
<comment type="subcellular location">
    <subcellularLocation>
        <location evidence="1">Membrane</location>
        <topology evidence="1">Multi-pass membrane protein</topology>
    </subcellularLocation>
</comment>
<protein>
    <recommendedName>
        <fullName evidence="13">H+/Cl-antiporter ClcA</fullName>
    </recommendedName>
</protein>
<keyword evidence="3 10" id="KW-0812">Transmembrane</keyword>
<dbReference type="Gene3D" id="1.10.3080.10">
    <property type="entry name" value="Clc chloride channel"/>
    <property type="match status" value="1"/>
</dbReference>
<feature type="transmembrane region" description="Helical" evidence="10">
    <location>
        <begin position="315"/>
        <end position="337"/>
    </location>
</feature>
<evidence type="ECO:0000256" key="3">
    <source>
        <dbReference type="ARBA" id="ARBA00022692"/>
    </source>
</evidence>
<feature type="transmembrane region" description="Helical" evidence="10">
    <location>
        <begin position="378"/>
        <end position="398"/>
    </location>
</feature>
<dbReference type="GO" id="GO:0034707">
    <property type="term" value="C:chloride channel complex"/>
    <property type="evidence" value="ECO:0007669"/>
    <property type="project" value="UniProtKB-KW"/>
</dbReference>
<feature type="transmembrane region" description="Helical" evidence="10">
    <location>
        <begin position="69"/>
        <end position="90"/>
    </location>
</feature>
<keyword evidence="4 10" id="KW-1133">Transmembrane helix</keyword>
<keyword evidence="5" id="KW-0406">Ion transport</keyword>
<evidence type="ECO:0000313" key="12">
    <source>
        <dbReference type="Proteomes" id="UP000461730"/>
    </source>
</evidence>
<evidence type="ECO:0000256" key="4">
    <source>
        <dbReference type="ARBA" id="ARBA00022989"/>
    </source>
</evidence>
<keyword evidence="12" id="KW-1185">Reference proteome</keyword>
<keyword evidence="8" id="KW-0868">Chloride</keyword>
<evidence type="ECO:0000256" key="7">
    <source>
        <dbReference type="ARBA" id="ARBA00023173"/>
    </source>
</evidence>
<dbReference type="RefSeq" id="WP_157304289.1">
    <property type="nucleotide sequence ID" value="NZ_WRXN01000001.1"/>
</dbReference>
<dbReference type="AlphaFoldDB" id="A0A7K1TXV6"/>
<gene>
    <name evidence="11" type="ORF">GO493_01480</name>
</gene>
<evidence type="ECO:0000256" key="10">
    <source>
        <dbReference type="SAM" id="Phobius"/>
    </source>
</evidence>
<comment type="caution">
    <text evidence="11">The sequence shown here is derived from an EMBL/GenBank/DDBJ whole genome shotgun (WGS) entry which is preliminary data.</text>
</comment>
<dbReference type="PRINTS" id="PR00762">
    <property type="entry name" value="CLCHANNEL"/>
</dbReference>
<keyword evidence="6 10" id="KW-0472">Membrane</keyword>
<feature type="transmembrane region" description="Helical" evidence="10">
    <location>
        <begin position="213"/>
        <end position="230"/>
    </location>
</feature>
<name>A0A7K1TXV6_9BACT</name>
<organism evidence="11 12">
    <name type="scientific">Chitinophaga tropicalis</name>
    <dbReference type="NCBI Taxonomy" id="2683588"/>
    <lineage>
        <taxon>Bacteria</taxon>
        <taxon>Pseudomonadati</taxon>
        <taxon>Bacteroidota</taxon>
        <taxon>Chitinophagia</taxon>
        <taxon>Chitinophagales</taxon>
        <taxon>Chitinophagaceae</taxon>
        <taxon>Chitinophaga</taxon>
    </lineage>
</organism>
<keyword evidence="2" id="KW-0813">Transport</keyword>
<feature type="transmembrane region" description="Helical" evidence="10">
    <location>
        <begin position="143"/>
        <end position="168"/>
    </location>
</feature>
<evidence type="ECO:0008006" key="13">
    <source>
        <dbReference type="Google" id="ProtNLM"/>
    </source>
</evidence>
<dbReference type="EMBL" id="WRXN01000001">
    <property type="protein sequence ID" value="MVT06916.1"/>
    <property type="molecule type" value="Genomic_DNA"/>
</dbReference>
<dbReference type="PANTHER" id="PTHR43427">
    <property type="entry name" value="CHLORIDE CHANNEL PROTEIN CLC-E"/>
    <property type="match status" value="1"/>
</dbReference>
<feature type="transmembrane region" description="Helical" evidence="10">
    <location>
        <begin position="288"/>
        <end position="308"/>
    </location>
</feature>
<dbReference type="InterPro" id="IPR001807">
    <property type="entry name" value="ClC"/>
</dbReference>
<feature type="transmembrane region" description="Helical" evidence="10">
    <location>
        <begin position="38"/>
        <end position="57"/>
    </location>
</feature>
<reference evidence="11 12" key="1">
    <citation type="submission" date="2019-12" db="EMBL/GenBank/DDBJ databases">
        <title>Chitinophaga sp. strain ysch24 (GDMCC 1.1355), whole genome shotgun sequence.</title>
        <authorList>
            <person name="Zhang X."/>
        </authorList>
    </citation>
    <scope>NUCLEOTIDE SEQUENCE [LARGE SCALE GENOMIC DNA]</scope>
    <source>
        <strain evidence="12">ysch24</strain>
    </source>
</reference>
<dbReference type="PANTHER" id="PTHR43427:SF6">
    <property type="entry name" value="CHLORIDE CHANNEL PROTEIN CLC-E"/>
    <property type="match status" value="1"/>
</dbReference>
<keyword evidence="7" id="KW-0869">Chloride channel</keyword>
<proteinExistence type="predicted"/>
<accession>A0A7K1TXV6</accession>
<dbReference type="Pfam" id="PF00654">
    <property type="entry name" value="Voltage_CLC"/>
    <property type="match status" value="1"/>
</dbReference>
<evidence type="ECO:0000256" key="8">
    <source>
        <dbReference type="ARBA" id="ARBA00023214"/>
    </source>
</evidence>
<evidence type="ECO:0000256" key="1">
    <source>
        <dbReference type="ARBA" id="ARBA00004141"/>
    </source>
</evidence>
<sequence length="414" mass="43551">MRTILKTFVRGGIPVISPISFLPERQPAGNRPLQLKRVLLGAVVTAVCASAIALGILKKGMLVFSTDKMGPLTVIVPLFGAGLVIAMLRIRSGNLRILLQPLMVFVAVITGTPLGHDGVVTSLGKVLRDGMRKGLPQAKEREIVAVAGLAAGVAALFGTPLAALFLVVELLLTELTLTSILPVVLGVAIGGGLHYLYDEWALMSVVSADVPSLLGYLVMGLFIGLFATLAERVQAGLRFLFEKIPANRSWLTLVVAALVIGISIFYIPELAGAPFEDIDKLFDGHVTLSFLVILGLIKLVLAMLSIAAGVPGGSMLPLMTSGGALGMLLILLIQWAMPSLHLDMMIGVLAGMAAMLAGGLRILPAAVLLIIELTHEPDLLGPVICASAASYLVVFLLARKKGVLREADIKASMN</sequence>
<feature type="transmembrane region" description="Helical" evidence="10">
    <location>
        <begin position="250"/>
        <end position="268"/>
    </location>
</feature>
<evidence type="ECO:0000256" key="2">
    <source>
        <dbReference type="ARBA" id="ARBA00022448"/>
    </source>
</evidence>
<evidence type="ECO:0000313" key="11">
    <source>
        <dbReference type="EMBL" id="MVT06916.1"/>
    </source>
</evidence>
<feature type="transmembrane region" description="Helical" evidence="10">
    <location>
        <begin position="175"/>
        <end position="197"/>
    </location>
</feature>
<evidence type="ECO:0000256" key="5">
    <source>
        <dbReference type="ARBA" id="ARBA00023065"/>
    </source>
</evidence>
<dbReference type="InterPro" id="IPR014743">
    <property type="entry name" value="Cl-channel_core"/>
</dbReference>
<evidence type="ECO:0000256" key="6">
    <source>
        <dbReference type="ARBA" id="ARBA00023136"/>
    </source>
</evidence>
<dbReference type="Proteomes" id="UP000461730">
    <property type="component" value="Unassembled WGS sequence"/>
</dbReference>
<dbReference type="SUPFAM" id="SSF81340">
    <property type="entry name" value="Clc chloride channel"/>
    <property type="match status" value="1"/>
</dbReference>
<dbReference type="GO" id="GO:0005254">
    <property type="term" value="F:chloride channel activity"/>
    <property type="evidence" value="ECO:0007669"/>
    <property type="project" value="UniProtKB-KW"/>
</dbReference>
<feature type="transmembrane region" description="Helical" evidence="10">
    <location>
        <begin position="102"/>
        <end position="123"/>
    </location>
</feature>